<reference evidence="2 4" key="1">
    <citation type="submission" date="2010-07" db="EMBL/GenBank/DDBJ databases">
        <authorList>
            <person name="Sid Ahmed O."/>
        </authorList>
    </citation>
    <scope>NUCLEOTIDE SEQUENCE [LARGE SCALE GENOMIC DNA]</scope>
    <source>
        <strain evidence="2 4">TX4248</strain>
    </source>
</reference>
<sequence length="95" mass="9910">MTDIVKLKQGGIQVFPQTHWNAVEGKPEVLKGEKGDPGPQGPKGDKGDVGPQGPAGQNATTTDVATSIKNGLMSKEDKTKLDGLPAITFEKVGEV</sequence>
<comment type="caution">
    <text evidence="2">The sequence shown here is derived from an EMBL/GenBank/DDBJ whole genome shotgun (WGS) entry which is preliminary data.</text>
</comment>
<dbReference type="RefSeq" id="WP_002365086.1">
    <property type="nucleotide sequence ID" value="NZ_GL454448.1"/>
</dbReference>
<evidence type="ECO:0000313" key="4">
    <source>
        <dbReference type="Proteomes" id="UP000004846"/>
    </source>
</evidence>
<feature type="region of interest" description="Disordered" evidence="1">
    <location>
        <begin position="19"/>
        <end position="63"/>
    </location>
</feature>
<evidence type="ECO:0008006" key="5">
    <source>
        <dbReference type="Google" id="ProtNLM"/>
    </source>
</evidence>
<protein>
    <recommendedName>
        <fullName evidence="5">Collagen triple helix repeat protein</fullName>
    </recommendedName>
</protein>
<evidence type="ECO:0000256" key="1">
    <source>
        <dbReference type="SAM" id="MobiDB-lite"/>
    </source>
</evidence>
<dbReference type="AlphaFoldDB" id="A0A125W4A8"/>
<dbReference type="Gene3D" id="1.20.5.320">
    <property type="entry name" value="6-Phosphogluconate Dehydrogenase, domain 3"/>
    <property type="match status" value="1"/>
</dbReference>
<dbReference type="EMBL" id="AEBR01000069">
    <property type="protein sequence ID" value="EFM82250.1"/>
    <property type="molecule type" value="Genomic_DNA"/>
</dbReference>
<name>A0A125W4A8_ENTFL</name>
<feature type="compositionally biased region" description="Basic and acidic residues" evidence="1">
    <location>
        <begin position="25"/>
        <end position="36"/>
    </location>
</feature>
<dbReference type="HOGENOM" id="CLU_147268_0_0_9"/>
<evidence type="ECO:0000313" key="2">
    <source>
        <dbReference type="EMBL" id="EFM82250.1"/>
    </source>
</evidence>
<dbReference type="Proteomes" id="UP000004846">
    <property type="component" value="Unassembled WGS sequence"/>
</dbReference>
<proteinExistence type="predicted"/>
<accession>A0A125W4A8</accession>
<gene>
    <name evidence="3" type="ORF">HMPREF9498_01521</name>
    <name evidence="2" type="ORF">HMPREF9498_02140</name>
</gene>
<organism evidence="2 4">
    <name type="scientific">Enterococcus faecalis TX4248</name>
    <dbReference type="NCBI Taxonomy" id="749495"/>
    <lineage>
        <taxon>Bacteria</taxon>
        <taxon>Bacillati</taxon>
        <taxon>Bacillota</taxon>
        <taxon>Bacilli</taxon>
        <taxon>Lactobacillales</taxon>
        <taxon>Enterococcaceae</taxon>
        <taxon>Enterococcus</taxon>
    </lineage>
</organism>
<dbReference type="EMBL" id="AEBR01000047">
    <property type="protein sequence ID" value="EFM82865.1"/>
    <property type="molecule type" value="Genomic_DNA"/>
</dbReference>
<evidence type="ECO:0000313" key="3">
    <source>
        <dbReference type="EMBL" id="EFM82865.1"/>
    </source>
</evidence>